<dbReference type="EMBL" id="CP047591">
    <property type="protein sequence ID" value="QHI71044.1"/>
    <property type="molecule type" value="Genomic_DNA"/>
</dbReference>
<sequence>MDVDRTPTYLYNDYIGDTTTDDGGDNMISKNPNELHGKIFELRKLNGYTQQYVADYLDIDKSTYAHYEAGRRTPDVKKLKKLAELYNLEDELLGSTFPIEASAIYPIEMLDNLQEVINECKPHSGDYYADNIEFKKLREALKPIMQIRDEALDLPDIKICDLPSNTTVKRVYLDMRAESLIKRCLDKQSEVMNWK</sequence>
<feature type="domain" description="HTH cro/C1-type" evidence="2">
    <location>
        <begin position="41"/>
        <end position="92"/>
    </location>
</feature>
<keyword evidence="4" id="KW-1185">Reference proteome</keyword>
<evidence type="ECO:0000259" key="2">
    <source>
        <dbReference type="PROSITE" id="PS50943"/>
    </source>
</evidence>
<dbReference type="InterPro" id="IPR010982">
    <property type="entry name" value="Lambda_DNA-bd_dom_sf"/>
</dbReference>
<reference evidence="3 4" key="1">
    <citation type="submission" date="2020-01" db="EMBL/GenBank/DDBJ databases">
        <title>Genomic analysis of Aminipila sp. CBA3637.</title>
        <authorList>
            <person name="Kim Y.B."/>
            <person name="Roh S.W."/>
        </authorList>
    </citation>
    <scope>NUCLEOTIDE SEQUENCE [LARGE SCALE GENOMIC DNA]</scope>
    <source>
        <strain evidence="3 4">CBA3637</strain>
    </source>
</reference>
<protein>
    <submittedName>
        <fullName evidence="3">Helix-turn-helix domain-containing protein</fullName>
    </submittedName>
</protein>
<dbReference type="SMART" id="SM00530">
    <property type="entry name" value="HTH_XRE"/>
    <property type="match status" value="1"/>
</dbReference>
<dbReference type="PANTHER" id="PTHR46558">
    <property type="entry name" value="TRACRIPTIONAL REGULATORY PROTEIN-RELATED-RELATED"/>
    <property type="match status" value="1"/>
</dbReference>
<dbReference type="CDD" id="cd00093">
    <property type="entry name" value="HTH_XRE"/>
    <property type="match status" value="1"/>
</dbReference>
<name>A0A6P1MEN5_9FIRM</name>
<dbReference type="SUPFAM" id="SSF47413">
    <property type="entry name" value="lambda repressor-like DNA-binding domains"/>
    <property type="match status" value="1"/>
</dbReference>
<evidence type="ECO:0000256" key="1">
    <source>
        <dbReference type="ARBA" id="ARBA00023125"/>
    </source>
</evidence>
<dbReference type="PANTHER" id="PTHR46558:SF14">
    <property type="entry name" value="HTH-TYPE TRANSCRIPTIONAL REGULATOR ANSR"/>
    <property type="match status" value="1"/>
</dbReference>
<proteinExistence type="predicted"/>
<gene>
    <name evidence="3" type="ORF">Ami3637_00380</name>
</gene>
<dbReference type="Pfam" id="PF01381">
    <property type="entry name" value="HTH_3"/>
    <property type="match status" value="1"/>
</dbReference>
<dbReference type="KEGG" id="amic:Ami3637_00380"/>
<dbReference type="AlphaFoldDB" id="A0A6P1MEN5"/>
<dbReference type="GO" id="GO:0003677">
    <property type="term" value="F:DNA binding"/>
    <property type="evidence" value="ECO:0007669"/>
    <property type="project" value="UniProtKB-KW"/>
</dbReference>
<evidence type="ECO:0000313" key="4">
    <source>
        <dbReference type="Proteomes" id="UP000463883"/>
    </source>
</evidence>
<evidence type="ECO:0000313" key="3">
    <source>
        <dbReference type="EMBL" id="QHI71044.1"/>
    </source>
</evidence>
<organism evidence="3 4">
    <name type="scientific">Aminipila terrae</name>
    <dbReference type="NCBI Taxonomy" id="2697030"/>
    <lineage>
        <taxon>Bacteria</taxon>
        <taxon>Bacillati</taxon>
        <taxon>Bacillota</taxon>
        <taxon>Clostridia</taxon>
        <taxon>Peptostreptococcales</taxon>
        <taxon>Anaerovoracaceae</taxon>
        <taxon>Aminipila</taxon>
    </lineage>
</organism>
<dbReference type="Proteomes" id="UP000463883">
    <property type="component" value="Chromosome"/>
</dbReference>
<dbReference type="PROSITE" id="PS50943">
    <property type="entry name" value="HTH_CROC1"/>
    <property type="match status" value="1"/>
</dbReference>
<keyword evidence="1" id="KW-0238">DNA-binding</keyword>
<dbReference type="RefSeq" id="WP_162360822.1">
    <property type="nucleotide sequence ID" value="NZ_CP047591.1"/>
</dbReference>
<accession>A0A6P1MEN5</accession>
<dbReference type="Gene3D" id="1.10.260.40">
    <property type="entry name" value="lambda repressor-like DNA-binding domains"/>
    <property type="match status" value="1"/>
</dbReference>
<dbReference type="InterPro" id="IPR001387">
    <property type="entry name" value="Cro/C1-type_HTH"/>
</dbReference>